<dbReference type="AlphaFoldDB" id="A0A8S9K693"/>
<feature type="region of interest" description="Disordered" evidence="1">
    <location>
        <begin position="70"/>
        <end position="122"/>
    </location>
</feature>
<name>A0A8S9K693_BRACR</name>
<protein>
    <submittedName>
        <fullName evidence="2">Uncharacterized protein</fullName>
    </submittedName>
</protein>
<dbReference type="EMBL" id="QGKY02000190">
    <property type="protein sequence ID" value="KAF2590104.1"/>
    <property type="molecule type" value="Genomic_DNA"/>
</dbReference>
<gene>
    <name evidence="2" type="ORF">F2Q70_00038387</name>
</gene>
<sequence>MIAALNYNLERAHGRPRESNMEGCGDSELDDAASCFNGKATMMMCRFCGVREDIESIEIMTGLLDPISVNTSMGRDQSYGPQGTEAHNKQSSSKSKGVEAPEIADQSQRSWSSYGDHEVDLL</sequence>
<reference evidence="2" key="1">
    <citation type="submission" date="2019-12" db="EMBL/GenBank/DDBJ databases">
        <title>Genome sequencing and annotation of Brassica cretica.</title>
        <authorList>
            <person name="Studholme D.J."/>
            <person name="Sarris P.F."/>
        </authorList>
    </citation>
    <scope>NUCLEOTIDE SEQUENCE</scope>
    <source>
        <strain evidence="2">PFS-102/07</strain>
        <tissue evidence="2">Leaf</tissue>
    </source>
</reference>
<organism evidence="2">
    <name type="scientific">Brassica cretica</name>
    <name type="common">Mustard</name>
    <dbReference type="NCBI Taxonomy" id="69181"/>
    <lineage>
        <taxon>Eukaryota</taxon>
        <taxon>Viridiplantae</taxon>
        <taxon>Streptophyta</taxon>
        <taxon>Embryophyta</taxon>
        <taxon>Tracheophyta</taxon>
        <taxon>Spermatophyta</taxon>
        <taxon>Magnoliopsida</taxon>
        <taxon>eudicotyledons</taxon>
        <taxon>Gunneridae</taxon>
        <taxon>Pentapetalae</taxon>
        <taxon>rosids</taxon>
        <taxon>malvids</taxon>
        <taxon>Brassicales</taxon>
        <taxon>Brassicaceae</taxon>
        <taxon>Brassiceae</taxon>
        <taxon>Brassica</taxon>
    </lineage>
</organism>
<evidence type="ECO:0000313" key="2">
    <source>
        <dbReference type="EMBL" id="KAF2590104.1"/>
    </source>
</evidence>
<proteinExistence type="predicted"/>
<feature type="compositionally biased region" description="Polar residues" evidence="1">
    <location>
        <begin position="70"/>
        <end position="81"/>
    </location>
</feature>
<evidence type="ECO:0000256" key="1">
    <source>
        <dbReference type="SAM" id="MobiDB-lite"/>
    </source>
</evidence>
<comment type="caution">
    <text evidence="2">The sequence shown here is derived from an EMBL/GenBank/DDBJ whole genome shotgun (WGS) entry which is preliminary data.</text>
</comment>
<accession>A0A8S9K693</accession>